<evidence type="ECO:0000313" key="1">
    <source>
        <dbReference type="EMBL" id="XBV84401.1"/>
    </source>
</evidence>
<dbReference type="AlphaFoldDB" id="A0AAU7U7H3"/>
<protein>
    <recommendedName>
        <fullName evidence="2">DUF3040 domain-containing protein</fullName>
    </recommendedName>
</protein>
<proteinExistence type="predicted"/>
<name>A0AAU7U7H3_9DEIO</name>
<dbReference type="EMBL" id="CP158299">
    <property type="protein sequence ID" value="XBV84401.1"/>
    <property type="molecule type" value="Genomic_DNA"/>
</dbReference>
<gene>
    <name evidence="1" type="ORF">ABOD76_13225</name>
</gene>
<organism evidence="1">
    <name type="scientific">Deinococcus sonorensis KR-87</name>
    <dbReference type="NCBI Taxonomy" id="694439"/>
    <lineage>
        <taxon>Bacteria</taxon>
        <taxon>Thermotogati</taxon>
        <taxon>Deinococcota</taxon>
        <taxon>Deinococci</taxon>
        <taxon>Deinococcales</taxon>
        <taxon>Deinococcaceae</taxon>
        <taxon>Deinococcus</taxon>
    </lineage>
</organism>
<reference evidence="1" key="1">
    <citation type="submission" date="2024-06" db="EMBL/GenBank/DDBJ databases">
        <title>Draft Genome Sequence of Deinococcus sonorensis Type Strain KR-87, a Biofilm Producing Representative of the Genus Deinococcus.</title>
        <authorList>
            <person name="Boren L.S."/>
            <person name="Grosso R.A."/>
            <person name="Hugenberg-Cox A.N."/>
            <person name="Hill J.T.E."/>
            <person name="Albert C.M."/>
            <person name="Tuohy J.M."/>
        </authorList>
    </citation>
    <scope>NUCLEOTIDE SEQUENCE</scope>
    <source>
        <strain evidence="1">KR-87</strain>
    </source>
</reference>
<sequence>MNHDLLHQHAEVRLESLHREVRELAACRPARRWPRLRVQIPLTGWVLLLVPG</sequence>
<dbReference type="KEGG" id="dsc:ABOD76_13225"/>
<accession>A0AAU7U7H3</accession>
<evidence type="ECO:0008006" key="2">
    <source>
        <dbReference type="Google" id="ProtNLM"/>
    </source>
</evidence>
<dbReference type="RefSeq" id="WP_350242438.1">
    <property type="nucleotide sequence ID" value="NZ_CP158299.1"/>
</dbReference>